<organism evidence="2 3">
    <name type="scientific">Pseudoscardovia radai</name>
    <dbReference type="NCBI Taxonomy" id="987066"/>
    <lineage>
        <taxon>Bacteria</taxon>
        <taxon>Bacillati</taxon>
        <taxon>Actinomycetota</taxon>
        <taxon>Actinomycetes</taxon>
        <taxon>Bifidobacteriales</taxon>
        <taxon>Bifidobacteriaceae</taxon>
        <taxon>Pseudoscardovia</taxon>
    </lineage>
</organism>
<dbReference type="PROSITE" id="PS50231">
    <property type="entry name" value="RICIN_B_LECTIN"/>
    <property type="match status" value="1"/>
</dbReference>
<protein>
    <submittedName>
        <fullName evidence="2">Uncharacterized protein</fullName>
    </submittedName>
</protein>
<evidence type="ECO:0000313" key="3">
    <source>
        <dbReference type="Proteomes" id="UP000216725"/>
    </source>
</evidence>
<dbReference type="RefSeq" id="WP_143516328.1">
    <property type="nucleotide sequence ID" value="NZ_MWWR01000006.1"/>
</dbReference>
<gene>
    <name evidence="2" type="ORF">PSRA_0896</name>
</gene>
<keyword evidence="1" id="KW-1133">Transmembrane helix</keyword>
<name>A0A261EYS3_9BIFI</name>
<sequence length="831" mass="88656">MRNTQLWTYVERQWGARIRKRAHGETGAAMIMALLFTTMVILTLAIITSVLVGQAVPYSSDRRTQQSRYAAESGLELGLSFMRSASAQAVDKKSYDPYMPASSTSASDFVVQSDGSVLLTCVYSSQSDNKTNTCTRINGTGTASSADDYSSGAVTVSVDVTYWDGDPTATDASGARTANQVTTLADMAKTRYALVTAKCFDSSTTTGDPILAEQGVYQFASLGKTTRISSSWAGNGSTDGSFTFYDNEQGASQHAWLHVTGSTLTADGDTATVTGTWIEHASEHLTNGEGNYIDDPADETCLVAADPSGNVDTTGTAVPAEGWTVRIFKRAWFAPGSVKGDGNTVTYNYNPMCQANNTVYSKYNAWSYASDDTIRLAGSDLCITGLDPDASAPAHVTLRTCGTSYSPSEFSGTWNGSKVDIASGNYGYDTAAELADANSALNKLQKWSFYFGFINAAYSNPGQALATGAMAHDTRFEGLYPTKDNVWSNHGGCGSDLDPAVATDGCYVTAGKWGQVTSTGWLDKDNERTYLQSLGNGGEAGYTTSQIVSNTGACMQARAVSSFQWNTQNVVTKQCYVNAAPITSFCYKQMISGQSSDGTSNVVCGTKTDTSGTKYDMMTYDRPTNADGTIDTTKLAYKAKISSTLGCLKVDAASPGALLKATTRGCSTVSDPTYQFVRTEKLSADGASSGRFDYKFVLLSSLDSATQTVASDPDRLAEALKDDSKNAGALCLEETDTFTGWKFGTNGTDRNVSQYPQMFPYVTLQKCEAATPSSKDLFGRTTLKSTQQTWNAPASEQGKYKHYVETSSTSFALDTSVSASKGYSLVRATKG</sequence>
<reference evidence="2 3" key="1">
    <citation type="journal article" date="2017" name="BMC Genomics">
        <title>Comparative genomic and phylogenomic analyses of the Bifidobacteriaceae family.</title>
        <authorList>
            <person name="Lugli G.A."/>
            <person name="Milani C."/>
            <person name="Turroni F."/>
            <person name="Duranti S."/>
            <person name="Mancabelli L."/>
            <person name="Mangifesta M."/>
            <person name="Ferrario C."/>
            <person name="Modesto M."/>
            <person name="Mattarelli P."/>
            <person name="Jiri K."/>
            <person name="van Sinderen D."/>
            <person name="Ventura M."/>
        </authorList>
    </citation>
    <scope>NUCLEOTIDE SEQUENCE [LARGE SCALE GENOMIC DNA]</scope>
    <source>
        <strain evidence="2 3">DSM 24742</strain>
    </source>
</reference>
<dbReference type="OrthoDB" id="3237199at2"/>
<comment type="caution">
    <text evidence="2">The sequence shown here is derived from an EMBL/GenBank/DDBJ whole genome shotgun (WGS) entry which is preliminary data.</text>
</comment>
<evidence type="ECO:0000256" key="1">
    <source>
        <dbReference type="SAM" id="Phobius"/>
    </source>
</evidence>
<evidence type="ECO:0000313" key="2">
    <source>
        <dbReference type="EMBL" id="OZG51816.1"/>
    </source>
</evidence>
<keyword evidence="3" id="KW-1185">Reference proteome</keyword>
<dbReference type="Proteomes" id="UP000216725">
    <property type="component" value="Unassembled WGS sequence"/>
</dbReference>
<proteinExistence type="predicted"/>
<feature type="transmembrane region" description="Helical" evidence="1">
    <location>
        <begin position="27"/>
        <end position="52"/>
    </location>
</feature>
<keyword evidence="1" id="KW-0812">Transmembrane</keyword>
<dbReference type="AlphaFoldDB" id="A0A261EYS3"/>
<accession>A0A261EYS3</accession>
<keyword evidence="1" id="KW-0472">Membrane</keyword>
<dbReference type="EMBL" id="MWWR01000006">
    <property type="protein sequence ID" value="OZG51816.1"/>
    <property type="molecule type" value="Genomic_DNA"/>
</dbReference>